<organism evidence="1">
    <name type="scientific">Streptomyces tabacisoli</name>
    <dbReference type="NCBI Taxonomy" id="3156398"/>
    <lineage>
        <taxon>Bacteria</taxon>
        <taxon>Bacillati</taxon>
        <taxon>Actinomycetota</taxon>
        <taxon>Actinomycetes</taxon>
        <taxon>Kitasatosporales</taxon>
        <taxon>Streptomycetaceae</taxon>
        <taxon>Streptomyces</taxon>
    </lineage>
</organism>
<accession>A0AAU8J528</accession>
<protein>
    <submittedName>
        <fullName evidence="1">Uncharacterized protein</fullName>
    </submittedName>
</protein>
<sequence>MSAYASLHRTVGRLARFYLDATTVSAADRHIPLATGPFGARHEAHRLGDRVLATRAAGTHHD</sequence>
<dbReference type="AlphaFoldDB" id="A0AAU8J528"/>
<gene>
    <name evidence="1" type="ORF">ABII15_36120</name>
</gene>
<reference evidence="1" key="1">
    <citation type="submission" date="2024-06" db="EMBL/GenBank/DDBJ databases">
        <title>Streptomyces sp. strain HUAS MG91 genome sequences.</title>
        <authorList>
            <person name="Mo P."/>
        </authorList>
    </citation>
    <scope>NUCLEOTIDE SEQUENCE</scope>
    <source>
        <strain evidence="1">HUAS MG91</strain>
    </source>
</reference>
<dbReference type="KEGG" id="stac:ABII15_36120"/>
<name>A0AAU8J528_9ACTN</name>
<proteinExistence type="predicted"/>
<evidence type="ECO:0000313" key="1">
    <source>
        <dbReference type="EMBL" id="XCJ75067.1"/>
    </source>
</evidence>
<dbReference type="EMBL" id="CP159534">
    <property type="protein sequence ID" value="XCJ75067.1"/>
    <property type="molecule type" value="Genomic_DNA"/>
</dbReference>
<dbReference type="RefSeq" id="WP_353946502.1">
    <property type="nucleotide sequence ID" value="NZ_CP159534.1"/>
</dbReference>